<sequence length="358" mass="41323">MDNPIIIEAKKRVFTEAVMDACDALHLPVPEINFSGDDDNNPNELAHSHPDLYKICISERQLKLQDSAGLKETANHEMTHLIGMIEHGKEFEKVKNQLILKGWKPPKSSGIQFIDGYTINEQSNQIRNDPEEYAKVNEDSDLVKFLEGKASDKQTTKERTPTKELETDDSRIEDTDYQETKKAYNKTNHSKIDEAGIGESRIKTGLNMENGTANSFDDIIICQRNGCNKKAVAKCKYCNEAFCEEHKDPVLVMSTQEVWSLNQIRKSDPEKYEKYTKDWKRTDGHPCPAYTIIWNKKHEAELKNRYNDFINFNYEKYFTNTNGKYINKVSKPLSLSKNIMWVLIIIIVIIVILLYKFV</sequence>
<dbReference type="RefSeq" id="WP_088819945.1">
    <property type="nucleotide sequence ID" value="NZ_CP019964.1"/>
</dbReference>
<protein>
    <submittedName>
        <fullName evidence="3">Membrane protein</fullName>
    </submittedName>
</protein>
<feature type="transmembrane region" description="Helical" evidence="2">
    <location>
        <begin position="339"/>
        <end position="357"/>
    </location>
</feature>
<evidence type="ECO:0000256" key="2">
    <source>
        <dbReference type="SAM" id="Phobius"/>
    </source>
</evidence>
<feature type="region of interest" description="Disordered" evidence="1">
    <location>
        <begin position="146"/>
        <end position="169"/>
    </location>
</feature>
<evidence type="ECO:0000313" key="4">
    <source>
        <dbReference type="Proteomes" id="UP000197679"/>
    </source>
</evidence>
<keyword evidence="2" id="KW-0472">Membrane</keyword>
<organism evidence="3 4">
    <name type="scientific">Candidatus Mancarchaeum acidiphilum</name>
    <dbReference type="NCBI Taxonomy" id="1920749"/>
    <lineage>
        <taxon>Archaea</taxon>
        <taxon>Candidatus Micrarchaeota</taxon>
        <taxon>Candidatus Mancarchaeum</taxon>
    </lineage>
</organism>
<reference evidence="3 4" key="1">
    <citation type="journal article" date="2017" name="Nat. Commun.">
        <title>'ARMAN' archaea depend on association with euryarchaeal host in culture and in situ.</title>
        <authorList>
            <person name="Golyshina O."/>
            <person name="Toshchakov S."/>
            <person name="Makarova K."/>
            <person name="Gavrilov S."/>
            <person name="Korzhenkov A."/>
            <person name="La Cono V."/>
            <person name="Arcadi E."/>
            <person name="Nechitaylo T."/>
            <person name="Ferrer M."/>
            <person name="Kublanov I."/>
            <person name="Wolf Y."/>
            <person name="Yakimov M."/>
            <person name="Golyshin P."/>
            <person name="Slesarev A."/>
            <person name="Kozyavkin S."/>
        </authorList>
    </citation>
    <scope>NUCLEOTIDE SEQUENCE [LARGE SCALE GENOMIC DNA]</scope>
    <source>
        <strain evidence="3 4">Mia14</strain>
    </source>
</reference>
<dbReference type="Proteomes" id="UP000197679">
    <property type="component" value="Chromosome"/>
</dbReference>
<keyword evidence="2" id="KW-1133">Transmembrane helix</keyword>
<dbReference type="GeneID" id="33313991"/>
<dbReference type="EMBL" id="CP019964">
    <property type="protein sequence ID" value="ASI13754.1"/>
    <property type="molecule type" value="Genomic_DNA"/>
</dbReference>
<dbReference type="OrthoDB" id="386646at2157"/>
<dbReference type="KEGG" id="marh:Mia14_0436"/>
<name>A0A218NMS7_9ARCH</name>
<keyword evidence="2" id="KW-0812">Transmembrane</keyword>
<proteinExistence type="predicted"/>
<accession>A0A218NMS7</accession>
<dbReference type="AlphaFoldDB" id="A0A218NMS7"/>
<evidence type="ECO:0000313" key="3">
    <source>
        <dbReference type="EMBL" id="ASI13754.1"/>
    </source>
</evidence>
<keyword evidence="4" id="KW-1185">Reference proteome</keyword>
<gene>
    <name evidence="3" type="ORF">Mia14_0436</name>
</gene>
<evidence type="ECO:0000256" key="1">
    <source>
        <dbReference type="SAM" id="MobiDB-lite"/>
    </source>
</evidence>